<feature type="transmembrane region" description="Helical" evidence="2">
    <location>
        <begin position="48"/>
        <end position="67"/>
    </location>
</feature>
<evidence type="ECO:0000256" key="1">
    <source>
        <dbReference type="SAM" id="MobiDB-lite"/>
    </source>
</evidence>
<protein>
    <submittedName>
        <fullName evidence="3">Uncharacterized protein</fullName>
    </submittedName>
</protein>
<gene>
    <name evidence="3" type="ORF">CPLU01_04325</name>
</gene>
<proteinExistence type="predicted"/>
<dbReference type="Proteomes" id="UP000654918">
    <property type="component" value="Unassembled WGS sequence"/>
</dbReference>
<accession>A0A8H6KPS8</accession>
<comment type="caution">
    <text evidence="3">The sequence shown here is derived from an EMBL/GenBank/DDBJ whole genome shotgun (WGS) entry which is preliminary data.</text>
</comment>
<keyword evidence="2" id="KW-0812">Transmembrane</keyword>
<dbReference type="EMBL" id="WIGO01000040">
    <property type="protein sequence ID" value="KAF6835454.1"/>
    <property type="molecule type" value="Genomic_DNA"/>
</dbReference>
<keyword evidence="4" id="KW-1185">Reference proteome</keyword>
<feature type="region of interest" description="Disordered" evidence="1">
    <location>
        <begin position="1"/>
        <end position="24"/>
    </location>
</feature>
<evidence type="ECO:0000313" key="3">
    <source>
        <dbReference type="EMBL" id="KAF6835454.1"/>
    </source>
</evidence>
<evidence type="ECO:0000256" key="2">
    <source>
        <dbReference type="SAM" id="Phobius"/>
    </source>
</evidence>
<evidence type="ECO:0000313" key="4">
    <source>
        <dbReference type="Proteomes" id="UP000654918"/>
    </source>
</evidence>
<reference evidence="3" key="1">
    <citation type="journal article" date="2020" name="Phytopathology">
        <title>Genome Sequence Resources of Colletotrichum truncatum, C. plurivorum, C. musicola, and C. sojae: Four Species Pathogenic to Soybean (Glycine max).</title>
        <authorList>
            <person name="Rogerio F."/>
            <person name="Boufleur T.R."/>
            <person name="Ciampi-Guillardi M."/>
            <person name="Sukno S.A."/>
            <person name="Thon M.R."/>
            <person name="Massola Junior N.S."/>
            <person name="Baroncelli R."/>
        </authorList>
    </citation>
    <scope>NUCLEOTIDE SEQUENCE</scope>
    <source>
        <strain evidence="3">LFN00145</strain>
    </source>
</reference>
<name>A0A8H6KPS8_9PEZI</name>
<dbReference type="AlphaFoldDB" id="A0A8H6KPS8"/>
<keyword evidence="2" id="KW-0472">Membrane</keyword>
<sequence>MQLLTREARTQPSKSGRTPSPAPTGWTAATCQLFVRLLIGDDKTTRSHFLFAFCKLVILGVTTIAAARA</sequence>
<organism evidence="3 4">
    <name type="scientific">Colletotrichum plurivorum</name>
    <dbReference type="NCBI Taxonomy" id="2175906"/>
    <lineage>
        <taxon>Eukaryota</taxon>
        <taxon>Fungi</taxon>
        <taxon>Dikarya</taxon>
        <taxon>Ascomycota</taxon>
        <taxon>Pezizomycotina</taxon>
        <taxon>Sordariomycetes</taxon>
        <taxon>Hypocreomycetidae</taxon>
        <taxon>Glomerellales</taxon>
        <taxon>Glomerellaceae</taxon>
        <taxon>Colletotrichum</taxon>
        <taxon>Colletotrichum orchidearum species complex</taxon>
    </lineage>
</organism>
<keyword evidence="2" id="KW-1133">Transmembrane helix</keyword>